<dbReference type="InterPro" id="IPR008197">
    <property type="entry name" value="WAP_dom"/>
</dbReference>
<dbReference type="RefSeq" id="XP_024084218.1">
    <property type="nucleotide sequence ID" value="XM_024228450.1"/>
</dbReference>
<dbReference type="GO" id="GO:0030414">
    <property type="term" value="F:peptidase inhibitor activity"/>
    <property type="evidence" value="ECO:0007669"/>
    <property type="project" value="InterPro"/>
</dbReference>
<dbReference type="GO" id="GO:0005576">
    <property type="term" value="C:extracellular region"/>
    <property type="evidence" value="ECO:0007669"/>
    <property type="project" value="InterPro"/>
</dbReference>
<dbReference type="AlphaFoldDB" id="A0A8I6SNQ5"/>
<keyword evidence="3" id="KW-1185">Reference proteome</keyword>
<reference evidence="2" key="1">
    <citation type="submission" date="2022-01" db="UniProtKB">
        <authorList>
            <consortium name="EnsemblMetazoa"/>
        </authorList>
    </citation>
    <scope>IDENTIFICATION</scope>
</reference>
<protein>
    <recommendedName>
        <fullName evidence="1">WAP domain-containing protein</fullName>
    </recommendedName>
</protein>
<dbReference type="OrthoDB" id="196393at2759"/>
<sequence>MPFQGGYYWRESVTIVLNFTNDTGSALFCPFCHHYVKNKRIKELTNIWYEFHSANETNIGLALHVPRPVLGLLARTHGHVSNLKKRVIFFGTFSFWIFRFLGGHRGLCPYIGKISPFGFDFGPEEDRPSLCGNLCTSDVQCERYEKCCPTTCGYICHRAIHLVD</sequence>
<proteinExistence type="predicted"/>
<dbReference type="KEGG" id="clec:112127434"/>
<feature type="domain" description="WAP" evidence="1">
    <location>
        <begin position="127"/>
        <end position="157"/>
    </location>
</feature>
<dbReference type="Proteomes" id="UP000494040">
    <property type="component" value="Unassembled WGS sequence"/>
</dbReference>
<dbReference type="Pfam" id="PF00095">
    <property type="entry name" value="WAP"/>
    <property type="match status" value="1"/>
</dbReference>
<organism evidence="2 3">
    <name type="scientific">Cimex lectularius</name>
    <name type="common">Bed bug</name>
    <name type="synonym">Acanthia lectularia</name>
    <dbReference type="NCBI Taxonomy" id="79782"/>
    <lineage>
        <taxon>Eukaryota</taxon>
        <taxon>Metazoa</taxon>
        <taxon>Ecdysozoa</taxon>
        <taxon>Arthropoda</taxon>
        <taxon>Hexapoda</taxon>
        <taxon>Insecta</taxon>
        <taxon>Pterygota</taxon>
        <taxon>Neoptera</taxon>
        <taxon>Paraneoptera</taxon>
        <taxon>Hemiptera</taxon>
        <taxon>Heteroptera</taxon>
        <taxon>Panheteroptera</taxon>
        <taxon>Cimicomorpha</taxon>
        <taxon>Cimicidae</taxon>
        <taxon>Cimex</taxon>
    </lineage>
</organism>
<dbReference type="InterPro" id="IPR036645">
    <property type="entry name" value="Elafin-like_sf"/>
</dbReference>
<dbReference type="SUPFAM" id="SSF57256">
    <property type="entry name" value="Elafin-like"/>
    <property type="match status" value="1"/>
</dbReference>
<dbReference type="EnsemblMetazoa" id="XM_024228450.1">
    <property type="protein sequence ID" value="XP_024084218.1"/>
    <property type="gene ID" value="LOC112127434"/>
</dbReference>
<dbReference type="GeneID" id="112127434"/>
<evidence type="ECO:0000313" key="3">
    <source>
        <dbReference type="Proteomes" id="UP000494040"/>
    </source>
</evidence>
<dbReference type="Gene3D" id="4.10.75.10">
    <property type="entry name" value="Elafin-like"/>
    <property type="match status" value="1"/>
</dbReference>
<name>A0A8I6SNQ5_CIMLE</name>
<evidence type="ECO:0000259" key="1">
    <source>
        <dbReference type="Pfam" id="PF00095"/>
    </source>
</evidence>
<accession>A0A8I6SNQ5</accession>
<evidence type="ECO:0000313" key="2">
    <source>
        <dbReference type="EnsemblMetazoa" id="XP_024084218.1"/>
    </source>
</evidence>